<feature type="domain" description="Cation efflux protein transmembrane" evidence="10">
    <location>
        <begin position="22"/>
        <end position="211"/>
    </location>
</feature>
<keyword evidence="5" id="KW-0864">Zinc transport</keyword>
<evidence type="ECO:0000259" key="11">
    <source>
        <dbReference type="Pfam" id="PF16916"/>
    </source>
</evidence>
<dbReference type="InterPro" id="IPR036837">
    <property type="entry name" value="Cation_efflux_CTD_sf"/>
</dbReference>
<feature type="transmembrane region" description="Helical" evidence="9">
    <location>
        <begin position="121"/>
        <end position="142"/>
    </location>
</feature>
<keyword evidence="5" id="KW-0862">Zinc</keyword>
<gene>
    <name evidence="12" type="ORF">AWJ14_03895</name>
</gene>
<dbReference type="InterPro" id="IPR027470">
    <property type="entry name" value="Cation_efflux_CTD"/>
</dbReference>
<dbReference type="InterPro" id="IPR050681">
    <property type="entry name" value="CDF/SLC30A"/>
</dbReference>
<comment type="similarity">
    <text evidence="2">Belongs to the cation diffusion facilitator (CDF) transporter (TC 2.A.4) family. SLC30A subfamily.</text>
</comment>
<proteinExistence type="inferred from homology"/>
<dbReference type="InterPro" id="IPR058533">
    <property type="entry name" value="Cation_efflux_TM"/>
</dbReference>
<evidence type="ECO:0000256" key="1">
    <source>
        <dbReference type="ARBA" id="ARBA00004141"/>
    </source>
</evidence>
<evidence type="ECO:0000259" key="10">
    <source>
        <dbReference type="Pfam" id="PF01545"/>
    </source>
</evidence>
<accession>A0A1C1YWR3</accession>
<dbReference type="PANTHER" id="PTHR11562">
    <property type="entry name" value="CATION EFFLUX PROTEIN/ ZINC TRANSPORTER"/>
    <property type="match status" value="1"/>
</dbReference>
<dbReference type="InterPro" id="IPR002524">
    <property type="entry name" value="Cation_efflux"/>
</dbReference>
<keyword evidence="3" id="KW-0813">Transport</keyword>
<evidence type="ECO:0000256" key="2">
    <source>
        <dbReference type="ARBA" id="ARBA00008873"/>
    </source>
</evidence>
<dbReference type="EMBL" id="LQZT01000012">
    <property type="protein sequence ID" value="OCW57941.1"/>
    <property type="molecule type" value="Genomic_DNA"/>
</dbReference>
<evidence type="ECO:0000313" key="13">
    <source>
        <dbReference type="Proteomes" id="UP000094795"/>
    </source>
</evidence>
<evidence type="ECO:0000256" key="8">
    <source>
        <dbReference type="ARBA" id="ARBA00023136"/>
    </source>
</evidence>
<name>A0A1C1YWR3_9HYPH</name>
<dbReference type="AlphaFoldDB" id="A0A1C1YWR3"/>
<sequence length="317" mass="33908">MSGHHHHHHHVDPEAGDARVVWAVVVNLALTVAQILGGILSGSLAMIADAVHNLSDALSLVIAFFARKIARRPADAAMTFGYGRAEVVAALINYTSLIVIGIYLVYEAVMRFLVPEGVDGWLVVIIAALALVIDVVTALLTYSLSKDSVNIRAAFLHNVADALGSVAVIVAGSLIILFDWVWIDPAVTLLIAGYILWMAFSEIGGVIRILMLGSPPELDTEKVVSAIGAVDGVGGVHHVHLWRMQEHDAALDAHLVIEAGRWGEADAIKHAVKDRLRQDFGLSHTTLELECANHACVNAQVIGDGEGGHGHRHVHAD</sequence>
<dbReference type="STRING" id="1480615.AWJ14_03895"/>
<dbReference type="SUPFAM" id="SSF160240">
    <property type="entry name" value="Cation efflux protein cytoplasmic domain-like"/>
    <property type="match status" value="1"/>
</dbReference>
<dbReference type="Proteomes" id="UP000094795">
    <property type="component" value="Unassembled WGS sequence"/>
</dbReference>
<feature type="transmembrane region" description="Helical" evidence="9">
    <location>
        <begin position="162"/>
        <end position="183"/>
    </location>
</feature>
<dbReference type="SUPFAM" id="SSF161111">
    <property type="entry name" value="Cation efflux protein transmembrane domain-like"/>
    <property type="match status" value="1"/>
</dbReference>
<feature type="transmembrane region" description="Helical" evidence="9">
    <location>
        <begin position="20"/>
        <end position="40"/>
    </location>
</feature>
<organism evidence="12 13">
    <name type="scientific">Hoeflea olei</name>
    <dbReference type="NCBI Taxonomy" id="1480615"/>
    <lineage>
        <taxon>Bacteria</taxon>
        <taxon>Pseudomonadati</taxon>
        <taxon>Pseudomonadota</taxon>
        <taxon>Alphaproteobacteria</taxon>
        <taxon>Hyphomicrobiales</taxon>
        <taxon>Rhizobiaceae</taxon>
        <taxon>Hoeflea</taxon>
    </lineage>
</organism>
<dbReference type="Gene3D" id="3.30.70.1350">
    <property type="entry name" value="Cation efflux protein, cytoplasmic domain"/>
    <property type="match status" value="1"/>
</dbReference>
<feature type="transmembrane region" description="Helical" evidence="9">
    <location>
        <begin position="189"/>
        <end position="210"/>
    </location>
</feature>
<keyword evidence="8 9" id="KW-0472">Membrane</keyword>
<dbReference type="Pfam" id="PF01545">
    <property type="entry name" value="Cation_efflux"/>
    <property type="match status" value="1"/>
</dbReference>
<protein>
    <submittedName>
        <fullName evidence="12">Cation diffusion facilitator family transporter</fullName>
    </submittedName>
</protein>
<reference evidence="12 13" key="1">
    <citation type="submission" date="2015-12" db="EMBL/GenBank/DDBJ databases">
        <authorList>
            <person name="Shamseldin A."/>
            <person name="Moawad H."/>
            <person name="Abd El-Rahim W.M."/>
            <person name="Sadowsky M.J."/>
        </authorList>
    </citation>
    <scope>NUCLEOTIDE SEQUENCE [LARGE SCALE GENOMIC DNA]</scope>
    <source>
        <strain evidence="12 13">JC234</strain>
    </source>
</reference>
<keyword evidence="4 9" id="KW-0812">Transmembrane</keyword>
<dbReference type="InterPro" id="IPR027469">
    <property type="entry name" value="Cation_efflux_TMD_sf"/>
</dbReference>
<evidence type="ECO:0000256" key="6">
    <source>
        <dbReference type="ARBA" id="ARBA00022989"/>
    </source>
</evidence>
<evidence type="ECO:0000256" key="5">
    <source>
        <dbReference type="ARBA" id="ARBA00022906"/>
    </source>
</evidence>
<evidence type="ECO:0000256" key="4">
    <source>
        <dbReference type="ARBA" id="ARBA00022692"/>
    </source>
</evidence>
<keyword evidence="13" id="KW-1185">Reference proteome</keyword>
<feature type="transmembrane region" description="Helical" evidence="9">
    <location>
        <begin position="87"/>
        <end position="106"/>
    </location>
</feature>
<evidence type="ECO:0000256" key="9">
    <source>
        <dbReference type="SAM" id="Phobius"/>
    </source>
</evidence>
<dbReference type="NCBIfam" id="TIGR01297">
    <property type="entry name" value="CDF"/>
    <property type="match status" value="1"/>
</dbReference>
<dbReference type="PANTHER" id="PTHR11562:SF17">
    <property type="entry name" value="RE54080P-RELATED"/>
    <property type="match status" value="1"/>
</dbReference>
<dbReference type="Pfam" id="PF16916">
    <property type="entry name" value="ZT_dimer"/>
    <property type="match status" value="1"/>
</dbReference>
<keyword evidence="6 9" id="KW-1133">Transmembrane helix</keyword>
<feature type="domain" description="Cation efflux protein cytoplasmic" evidence="11">
    <location>
        <begin position="215"/>
        <end position="290"/>
    </location>
</feature>
<evidence type="ECO:0000256" key="7">
    <source>
        <dbReference type="ARBA" id="ARBA00023065"/>
    </source>
</evidence>
<comment type="caution">
    <text evidence="12">The sequence shown here is derived from an EMBL/GenBank/DDBJ whole genome shotgun (WGS) entry which is preliminary data.</text>
</comment>
<dbReference type="Gene3D" id="1.20.1510.10">
    <property type="entry name" value="Cation efflux protein transmembrane domain"/>
    <property type="match status" value="1"/>
</dbReference>
<comment type="subcellular location">
    <subcellularLocation>
        <location evidence="1">Membrane</location>
        <topology evidence="1">Multi-pass membrane protein</topology>
    </subcellularLocation>
</comment>
<evidence type="ECO:0000256" key="3">
    <source>
        <dbReference type="ARBA" id="ARBA00022448"/>
    </source>
</evidence>
<dbReference type="GO" id="GO:0005886">
    <property type="term" value="C:plasma membrane"/>
    <property type="evidence" value="ECO:0007669"/>
    <property type="project" value="TreeGrafter"/>
</dbReference>
<evidence type="ECO:0000313" key="12">
    <source>
        <dbReference type="EMBL" id="OCW57941.1"/>
    </source>
</evidence>
<keyword evidence="7" id="KW-0406">Ion transport</keyword>
<dbReference type="RefSeq" id="WP_066178388.1">
    <property type="nucleotide sequence ID" value="NZ_LQZT01000012.1"/>
</dbReference>
<dbReference type="GO" id="GO:0005385">
    <property type="term" value="F:zinc ion transmembrane transporter activity"/>
    <property type="evidence" value="ECO:0007669"/>
    <property type="project" value="TreeGrafter"/>
</dbReference>
<dbReference type="OrthoDB" id="9809646at2"/>